<dbReference type="PROSITE" id="PS50294">
    <property type="entry name" value="WD_REPEATS_REGION"/>
    <property type="match status" value="1"/>
</dbReference>
<dbReference type="GO" id="GO:0061685">
    <property type="term" value="F:diphthine methylesterase activity"/>
    <property type="evidence" value="ECO:0007669"/>
    <property type="project" value="UniProtKB-EC"/>
</dbReference>
<protein>
    <recommendedName>
        <fullName evidence="6">methylated diphthine methylhydrolase</fullName>
        <ecNumber evidence="6">3.1.1.97</ecNumber>
    </recommendedName>
</protein>
<evidence type="ECO:0000256" key="6">
    <source>
        <dbReference type="ARBA" id="ARBA00039131"/>
    </source>
</evidence>
<dbReference type="AlphaFoldDB" id="A0A8H7PPF9"/>
<accession>A0A8H7PPF9</accession>
<sequence length="360" mass="40532">MPQAQSLFSLDTQYSADSTEFCPFSNNNAYLACGTYQLYNDDKGEEEADPDAPMQRKGRLYLYKTEENDKGIELCQKQTLETPAILDMKWCHQLIEGYQVLGVADSIGGLSLYGLANDSTSPQFEQLQNVQTTDPSILCLSLDWSNRVNNTQTQIVTSHSSGEITLFDVNSPANVSVVEQWQAHDLEAWIAAFNYWNTQVIYTGADDCLFKGWDMRMGVTQPTFTSRKHDMGVTAMQSSPHVEHILATGSYDERLRIWDTRSMRAPLTEVETGGGIWRIKWHPTRKNTVLSASMHAGAFVIDVNGGLIDGNDDSLECKIRDEFLDHKSMAYGGDWQYGKDKDLIATCSFYDHILHLWSTS</sequence>
<dbReference type="GO" id="GO:0005737">
    <property type="term" value="C:cytoplasm"/>
    <property type="evidence" value="ECO:0007669"/>
    <property type="project" value="TreeGrafter"/>
</dbReference>
<dbReference type="PANTHER" id="PTHR46042:SF1">
    <property type="entry name" value="DIPHTHINE METHYLTRANSFERASE"/>
    <property type="match status" value="1"/>
</dbReference>
<evidence type="ECO:0000256" key="7">
    <source>
        <dbReference type="ARBA" id="ARBA00047551"/>
    </source>
</evidence>
<dbReference type="Pfam" id="PF00400">
    <property type="entry name" value="WD40"/>
    <property type="match status" value="1"/>
</dbReference>
<dbReference type="InterPro" id="IPR001680">
    <property type="entry name" value="WD40_rpt"/>
</dbReference>
<dbReference type="InterPro" id="IPR052415">
    <property type="entry name" value="Diphthine_MTase"/>
</dbReference>
<dbReference type="PANTHER" id="PTHR46042">
    <property type="entry name" value="DIPHTHINE METHYLTRANSFERASE"/>
    <property type="match status" value="1"/>
</dbReference>
<dbReference type="GO" id="GO:0017183">
    <property type="term" value="P:protein histidyl modification to diphthamide"/>
    <property type="evidence" value="ECO:0007669"/>
    <property type="project" value="TreeGrafter"/>
</dbReference>
<evidence type="ECO:0000256" key="1">
    <source>
        <dbReference type="ARBA" id="ARBA00005156"/>
    </source>
</evidence>
<evidence type="ECO:0000313" key="10">
    <source>
        <dbReference type="Proteomes" id="UP000654370"/>
    </source>
</evidence>
<dbReference type="SMART" id="SM00320">
    <property type="entry name" value="WD40"/>
    <property type="match status" value="5"/>
</dbReference>
<keyword evidence="2 8" id="KW-0853">WD repeat</keyword>
<keyword evidence="10" id="KW-1185">Reference proteome</keyword>
<name>A0A8H7PPF9_MORIS</name>
<dbReference type="PROSITE" id="PS50082">
    <property type="entry name" value="WD_REPEATS_2"/>
    <property type="match status" value="1"/>
</dbReference>
<dbReference type="InterPro" id="IPR015943">
    <property type="entry name" value="WD40/YVTN_repeat-like_dom_sf"/>
</dbReference>
<gene>
    <name evidence="9" type="ORF">INT43_007535</name>
</gene>
<keyword evidence="3" id="KW-0677">Repeat</keyword>
<comment type="pathway">
    <text evidence="1">Protein modification; peptidyl-diphthamide biosynthesis.</text>
</comment>
<proteinExistence type="inferred from homology"/>
<evidence type="ECO:0000256" key="8">
    <source>
        <dbReference type="PROSITE-ProRule" id="PRU00221"/>
    </source>
</evidence>
<comment type="caution">
    <text evidence="9">The sequence shown here is derived from an EMBL/GenBank/DDBJ whole genome shotgun (WGS) entry which is preliminary data.</text>
</comment>
<dbReference type="OrthoDB" id="1930760at2759"/>
<dbReference type="EC" id="3.1.1.97" evidence="6"/>
<evidence type="ECO:0000256" key="4">
    <source>
        <dbReference type="ARBA" id="ARBA00022801"/>
    </source>
</evidence>
<feature type="repeat" description="WD" evidence="8">
    <location>
        <begin position="226"/>
        <end position="268"/>
    </location>
</feature>
<dbReference type="Gene3D" id="2.130.10.10">
    <property type="entry name" value="YVTN repeat-like/Quinoprotein amine dehydrogenase"/>
    <property type="match status" value="1"/>
</dbReference>
<organism evidence="9 10">
    <name type="scientific">Mortierella isabellina</name>
    <name type="common">Filamentous fungus</name>
    <name type="synonym">Umbelopsis isabellina</name>
    <dbReference type="NCBI Taxonomy" id="91625"/>
    <lineage>
        <taxon>Eukaryota</taxon>
        <taxon>Fungi</taxon>
        <taxon>Fungi incertae sedis</taxon>
        <taxon>Mucoromycota</taxon>
        <taxon>Mucoromycotina</taxon>
        <taxon>Umbelopsidomycetes</taxon>
        <taxon>Umbelopsidales</taxon>
        <taxon>Umbelopsidaceae</taxon>
        <taxon>Umbelopsis</taxon>
    </lineage>
</organism>
<evidence type="ECO:0000256" key="3">
    <source>
        <dbReference type="ARBA" id="ARBA00022737"/>
    </source>
</evidence>
<comment type="similarity">
    <text evidence="5">Belongs to the DPH7 family.</text>
</comment>
<reference evidence="9" key="1">
    <citation type="submission" date="2020-12" db="EMBL/GenBank/DDBJ databases">
        <title>Metabolic potential, ecology and presence of endohyphal bacteria is reflected in genomic diversity of Mucoromycotina.</title>
        <authorList>
            <person name="Muszewska A."/>
            <person name="Okrasinska A."/>
            <person name="Steczkiewicz K."/>
            <person name="Drgas O."/>
            <person name="Orlowska M."/>
            <person name="Perlinska-Lenart U."/>
            <person name="Aleksandrzak-Piekarczyk T."/>
            <person name="Szatraj K."/>
            <person name="Zielenkiewicz U."/>
            <person name="Pilsyk S."/>
            <person name="Malc E."/>
            <person name="Mieczkowski P."/>
            <person name="Kruszewska J.S."/>
            <person name="Biernat P."/>
            <person name="Pawlowska J."/>
        </authorList>
    </citation>
    <scope>NUCLEOTIDE SEQUENCE</scope>
    <source>
        <strain evidence="9">WA0000067209</strain>
    </source>
</reference>
<dbReference type="Proteomes" id="UP000654370">
    <property type="component" value="Unassembled WGS sequence"/>
</dbReference>
<comment type="catalytic activity">
    <reaction evidence="7">
        <text>diphthine methyl ester-[translation elongation factor 2] + H2O = diphthine-[translation elongation factor 2] + methanol + H(+)</text>
        <dbReference type="Rhea" id="RHEA:42656"/>
        <dbReference type="Rhea" id="RHEA-COMP:10172"/>
        <dbReference type="Rhea" id="RHEA-COMP:10173"/>
        <dbReference type="ChEBI" id="CHEBI:15377"/>
        <dbReference type="ChEBI" id="CHEBI:15378"/>
        <dbReference type="ChEBI" id="CHEBI:17790"/>
        <dbReference type="ChEBI" id="CHEBI:79005"/>
        <dbReference type="ChEBI" id="CHEBI:82696"/>
        <dbReference type="EC" id="3.1.1.97"/>
    </reaction>
</comment>
<evidence type="ECO:0000256" key="5">
    <source>
        <dbReference type="ARBA" id="ARBA00038092"/>
    </source>
</evidence>
<dbReference type="PROSITE" id="PS00678">
    <property type="entry name" value="WD_REPEATS_1"/>
    <property type="match status" value="1"/>
</dbReference>
<dbReference type="InterPro" id="IPR019775">
    <property type="entry name" value="WD40_repeat_CS"/>
</dbReference>
<dbReference type="SUPFAM" id="SSF50978">
    <property type="entry name" value="WD40 repeat-like"/>
    <property type="match status" value="1"/>
</dbReference>
<evidence type="ECO:0000256" key="2">
    <source>
        <dbReference type="ARBA" id="ARBA00022574"/>
    </source>
</evidence>
<keyword evidence="4" id="KW-0378">Hydrolase</keyword>
<dbReference type="InterPro" id="IPR036322">
    <property type="entry name" value="WD40_repeat_dom_sf"/>
</dbReference>
<dbReference type="EMBL" id="JAEPQZ010000009">
    <property type="protein sequence ID" value="KAG2176881.1"/>
    <property type="molecule type" value="Genomic_DNA"/>
</dbReference>
<evidence type="ECO:0000313" key="9">
    <source>
        <dbReference type="EMBL" id="KAG2176881.1"/>
    </source>
</evidence>